<comment type="caution">
    <text evidence="3">The sequence shown here is derived from an EMBL/GenBank/DDBJ whole genome shotgun (WGS) entry which is preliminary data.</text>
</comment>
<name>A0A1E5G2V5_9FIRM</name>
<dbReference type="Pfam" id="PF04773">
    <property type="entry name" value="FecR"/>
    <property type="match status" value="1"/>
</dbReference>
<dbReference type="RefSeq" id="WP_069643444.1">
    <property type="nucleotide sequence ID" value="NZ_MIJE01000030.1"/>
</dbReference>
<dbReference type="InterPro" id="IPR006860">
    <property type="entry name" value="FecR"/>
</dbReference>
<keyword evidence="4" id="KW-1185">Reference proteome</keyword>
<feature type="domain" description="FecR protein" evidence="2">
    <location>
        <begin position="64"/>
        <end position="112"/>
    </location>
</feature>
<feature type="signal peptide" evidence="1">
    <location>
        <begin position="1"/>
        <end position="25"/>
    </location>
</feature>
<keyword evidence="1" id="KW-0732">Signal</keyword>
<evidence type="ECO:0000313" key="3">
    <source>
        <dbReference type="EMBL" id="OEF96861.1"/>
    </source>
</evidence>
<dbReference type="EMBL" id="MIJE01000030">
    <property type="protein sequence ID" value="OEF96861.1"/>
    <property type="molecule type" value="Genomic_DNA"/>
</dbReference>
<reference evidence="3 4" key="1">
    <citation type="submission" date="2016-09" db="EMBL/GenBank/DDBJ databases">
        <title>Draft genome sequence for the type strain of Desulfuribacillus alkaliarsenatis AHT28, an obligately anaerobic, sulfidogenic bacterium isolated from Russian soda lake sediments.</title>
        <authorList>
            <person name="Abin C.A."/>
            <person name="Hollibaugh J.T."/>
        </authorList>
    </citation>
    <scope>NUCLEOTIDE SEQUENCE [LARGE SCALE GENOMIC DNA]</scope>
    <source>
        <strain evidence="3 4">AHT28</strain>
    </source>
</reference>
<protein>
    <recommendedName>
        <fullName evidence="2">FecR protein domain-containing protein</fullName>
    </recommendedName>
</protein>
<gene>
    <name evidence="3" type="ORF">BHF68_07315</name>
</gene>
<dbReference type="PANTHER" id="PTHR38731:SF1">
    <property type="entry name" value="FECR PROTEIN DOMAIN-CONTAINING PROTEIN"/>
    <property type="match status" value="1"/>
</dbReference>
<dbReference type="OrthoDB" id="5415289at2"/>
<evidence type="ECO:0000259" key="2">
    <source>
        <dbReference type="Pfam" id="PF04773"/>
    </source>
</evidence>
<dbReference type="AlphaFoldDB" id="A0A1E5G2V5"/>
<sequence>MSFRLPFMIISLLLVSMLLVSSAYANDTPRRAIVNSLEGSVMIQEAGRNTSLPARVGRELKDSDRIITGNNGQAEIVFEDKTVIRISPDTRVTLESLYRNGSDRADTTVHSGCRMRHQ</sequence>
<feature type="chain" id="PRO_5009177087" description="FecR protein domain-containing protein" evidence="1">
    <location>
        <begin position="26"/>
        <end position="118"/>
    </location>
</feature>
<accession>A0A1E5G2V5</accession>
<evidence type="ECO:0000313" key="4">
    <source>
        <dbReference type="Proteomes" id="UP000094296"/>
    </source>
</evidence>
<dbReference type="PANTHER" id="PTHR38731">
    <property type="entry name" value="LIPL45-RELATED LIPOPROTEIN-RELATED"/>
    <property type="match status" value="1"/>
</dbReference>
<organism evidence="3 4">
    <name type="scientific">Desulfuribacillus alkaliarsenatis</name>
    <dbReference type="NCBI Taxonomy" id="766136"/>
    <lineage>
        <taxon>Bacteria</taxon>
        <taxon>Bacillati</taxon>
        <taxon>Bacillota</taxon>
        <taxon>Desulfuribacillia</taxon>
        <taxon>Desulfuribacillales</taxon>
        <taxon>Desulfuribacillaceae</taxon>
        <taxon>Desulfuribacillus</taxon>
    </lineage>
</organism>
<evidence type="ECO:0000256" key="1">
    <source>
        <dbReference type="SAM" id="SignalP"/>
    </source>
</evidence>
<proteinExistence type="predicted"/>
<dbReference type="Proteomes" id="UP000094296">
    <property type="component" value="Unassembled WGS sequence"/>
</dbReference>